<accession>A0A6I6GT60</accession>
<feature type="domain" description="Xylose isomerase-like TIM barrel" evidence="1">
    <location>
        <begin position="33"/>
        <end position="279"/>
    </location>
</feature>
<dbReference type="Proteomes" id="UP000426027">
    <property type="component" value="Chromosome"/>
</dbReference>
<evidence type="ECO:0000313" key="2">
    <source>
        <dbReference type="EMBL" id="QGW28349.1"/>
    </source>
</evidence>
<name>A0A6I6GT60_9BACT</name>
<dbReference type="AlphaFoldDB" id="A0A6I6GT60"/>
<dbReference type="PANTHER" id="PTHR12110">
    <property type="entry name" value="HYDROXYPYRUVATE ISOMERASE"/>
    <property type="match status" value="1"/>
</dbReference>
<protein>
    <submittedName>
        <fullName evidence="2">TIM barrel protein</fullName>
    </submittedName>
</protein>
<evidence type="ECO:0000313" key="3">
    <source>
        <dbReference type="Proteomes" id="UP000426027"/>
    </source>
</evidence>
<keyword evidence="3" id="KW-1185">Reference proteome</keyword>
<dbReference type="SUPFAM" id="SSF51658">
    <property type="entry name" value="Xylose isomerase-like"/>
    <property type="match status" value="1"/>
</dbReference>
<evidence type="ECO:0000259" key="1">
    <source>
        <dbReference type="Pfam" id="PF01261"/>
    </source>
</evidence>
<organism evidence="2 3">
    <name type="scientific">Phnomibacter ginsenosidimutans</name>
    <dbReference type="NCBI Taxonomy" id="2676868"/>
    <lineage>
        <taxon>Bacteria</taxon>
        <taxon>Pseudomonadati</taxon>
        <taxon>Bacteroidota</taxon>
        <taxon>Chitinophagia</taxon>
        <taxon>Chitinophagales</taxon>
        <taxon>Chitinophagaceae</taxon>
        <taxon>Phnomibacter</taxon>
    </lineage>
</organism>
<proteinExistence type="predicted"/>
<dbReference type="InterPro" id="IPR036237">
    <property type="entry name" value="Xyl_isomerase-like_sf"/>
</dbReference>
<dbReference type="PANTHER" id="PTHR12110:SF41">
    <property type="entry name" value="INOSOSE DEHYDRATASE"/>
    <property type="match status" value="1"/>
</dbReference>
<dbReference type="EMBL" id="CP046566">
    <property type="protein sequence ID" value="QGW28349.1"/>
    <property type="molecule type" value="Genomic_DNA"/>
</dbReference>
<dbReference type="KEGG" id="fls:GLV81_09830"/>
<sequence length="303" mass="32814">MSATIKIANAPCSWGALEFELEGKSLGYTQVLDEMQETGYAGTELGDLGFMPTDPAALKAVIAQRSFDLLGAFVPVALSQAEAHTAGIEQALKTAKLMHDAGFSHAFIVLADENGSVYERTNNAGRITPDAALSTAAMEVFAAGANAVAKAVKETYGMRTVFHHHCAGYIETPTEINLLMEMTDPDLLGLCFDTGHFSFGGGTNHVAFMQQHKSRIWHVHFKDFSPTVAAAAAANQWNYFQSVAHGVFCELGIGNVDFAAVKQLLLDWEYNGWIVVEQDVLPGMGNPKQCAENNRKYLHQIGL</sequence>
<dbReference type="Gene3D" id="3.20.20.150">
    <property type="entry name" value="Divalent-metal-dependent TIM barrel enzymes"/>
    <property type="match status" value="1"/>
</dbReference>
<gene>
    <name evidence="2" type="ORF">GLV81_09830</name>
</gene>
<dbReference type="InterPro" id="IPR050312">
    <property type="entry name" value="IolE/XylAMocC-like"/>
</dbReference>
<dbReference type="RefSeq" id="WP_157478706.1">
    <property type="nucleotide sequence ID" value="NZ_CP046566.1"/>
</dbReference>
<dbReference type="Pfam" id="PF01261">
    <property type="entry name" value="AP_endonuc_2"/>
    <property type="match status" value="1"/>
</dbReference>
<dbReference type="InterPro" id="IPR013022">
    <property type="entry name" value="Xyl_isomerase-like_TIM-brl"/>
</dbReference>
<reference evidence="2 3" key="1">
    <citation type="submission" date="2019-11" db="EMBL/GenBank/DDBJ databases">
        <authorList>
            <person name="Im W.T."/>
        </authorList>
    </citation>
    <scope>NUCLEOTIDE SEQUENCE [LARGE SCALE GENOMIC DNA]</scope>
    <source>
        <strain evidence="2 3">SB-02</strain>
    </source>
</reference>